<evidence type="ECO:0000313" key="2">
    <source>
        <dbReference type="Proteomes" id="UP000015105"/>
    </source>
</evidence>
<dbReference type="Gramene" id="AET2Gv20698800.14">
    <property type="protein sequence ID" value="AET2Gv20698800.14"/>
    <property type="gene ID" value="AET2Gv20698800"/>
</dbReference>
<name>A0A453C195_AEGTS</name>
<reference evidence="1" key="4">
    <citation type="submission" date="2019-03" db="UniProtKB">
        <authorList>
            <consortium name="EnsemblPlants"/>
        </authorList>
    </citation>
    <scope>IDENTIFICATION</scope>
</reference>
<reference evidence="2" key="2">
    <citation type="journal article" date="2017" name="Nat. Plants">
        <title>The Aegilops tauschii genome reveals multiple impacts of transposons.</title>
        <authorList>
            <person name="Zhao G."/>
            <person name="Zou C."/>
            <person name="Li K."/>
            <person name="Wang K."/>
            <person name="Li T."/>
            <person name="Gao L."/>
            <person name="Zhang X."/>
            <person name="Wang H."/>
            <person name="Yang Z."/>
            <person name="Liu X."/>
            <person name="Jiang W."/>
            <person name="Mao L."/>
            <person name="Kong X."/>
            <person name="Jiao Y."/>
            <person name="Jia J."/>
        </authorList>
    </citation>
    <scope>NUCLEOTIDE SEQUENCE [LARGE SCALE GENOMIC DNA]</scope>
    <source>
        <strain evidence="2">cv. AL8/78</strain>
    </source>
</reference>
<dbReference type="EnsemblPlants" id="AET2Gv20698800.14">
    <property type="protein sequence ID" value="AET2Gv20698800.14"/>
    <property type="gene ID" value="AET2Gv20698800"/>
</dbReference>
<evidence type="ECO:0000313" key="1">
    <source>
        <dbReference type="EnsemblPlants" id="AET2Gv20698800.16"/>
    </source>
</evidence>
<reference evidence="1" key="3">
    <citation type="journal article" date="2017" name="Nature">
        <title>Genome sequence of the progenitor of the wheat D genome Aegilops tauschii.</title>
        <authorList>
            <person name="Luo M.C."/>
            <person name="Gu Y.Q."/>
            <person name="Puiu D."/>
            <person name="Wang H."/>
            <person name="Twardziok S.O."/>
            <person name="Deal K.R."/>
            <person name="Huo N."/>
            <person name="Zhu T."/>
            <person name="Wang L."/>
            <person name="Wang Y."/>
            <person name="McGuire P.E."/>
            <person name="Liu S."/>
            <person name="Long H."/>
            <person name="Ramasamy R.K."/>
            <person name="Rodriguez J.C."/>
            <person name="Van S.L."/>
            <person name="Yuan L."/>
            <person name="Wang Z."/>
            <person name="Xia Z."/>
            <person name="Xiao L."/>
            <person name="Anderson O.D."/>
            <person name="Ouyang S."/>
            <person name="Liang Y."/>
            <person name="Zimin A.V."/>
            <person name="Pertea G."/>
            <person name="Qi P."/>
            <person name="Bennetzen J.L."/>
            <person name="Dai X."/>
            <person name="Dawson M.W."/>
            <person name="Muller H.G."/>
            <person name="Kugler K."/>
            <person name="Rivarola-Duarte L."/>
            <person name="Spannagl M."/>
            <person name="Mayer K.F.X."/>
            <person name="Lu F.H."/>
            <person name="Bevan M.W."/>
            <person name="Leroy P."/>
            <person name="Li P."/>
            <person name="You F.M."/>
            <person name="Sun Q."/>
            <person name="Liu Z."/>
            <person name="Lyons E."/>
            <person name="Wicker T."/>
            <person name="Salzberg S.L."/>
            <person name="Devos K.M."/>
            <person name="Dvorak J."/>
        </authorList>
    </citation>
    <scope>NUCLEOTIDE SEQUENCE [LARGE SCALE GENOMIC DNA]</scope>
    <source>
        <strain evidence="1">cv. AL8/78</strain>
    </source>
</reference>
<dbReference type="Gramene" id="AET2Gv20698800.16">
    <property type="protein sequence ID" value="AET2Gv20698800.16"/>
    <property type="gene ID" value="AET2Gv20698800"/>
</dbReference>
<dbReference type="AlphaFoldDB" id="A0A453C195"/>
<accession>A0A453C195</accession>
<organism evidence="1 2">
    <name type="scientific">Aegilops tauschii subsp. strangulata</name>
    <name type="common">Goatgrass</name>
    <dbReference type="NCBI Taxonomy" id="200361"/>
    <lineage>
        <taxon>Eukaryota</taxon>
        <taxon>Viridiplantae</taxon>
        <taxon>Streptophyta</taxon>
        <taxon>Embryophyta</taxon>
        <taxon>Tracheophyta</taxon>
        <taxon>Spermatophyta</taxon>
        <taxon>Magnoliopsida</taxon>
        <taxon>Liliopsida</taxon>
        <taxon>Poales</taxon>
        <taxon>Poaceae</taxon>
        <taxon>BOP clade</taxon>
        <taxon>Pooideae</taxon>
        <taxon>Triticodae</taxon>
        <taxon>Triticeae</taxon>
        <taxon>Triticinae</taxon>
        <taxon>Aegilops</taxon>
    </lineage>
</organism>
<dbReference type="EnsemblPlants" id="AET2Gv20698800.16">
    <property type="protein sequence ID" value="AET2Gv20698800.16"/>
    <property type="gene ID" value="AET2Gv20698800"/>
</dbReference>
<dbReference type="Proteomes" id="UP000015105">
    <property type="component" value="Chromosome 2D"/>
</dbReference>
<reference evidence="2" key="1">
    <citation type="journal article" date="2014" name="Science">
        <title>Ancient hybridizations among the ancestral genomes of bread wheat.</title>
        <authorList>
            <consortium name="International Wheat Genome Sequencing Consortium,"/>
            <person name="Marcussen T."/>
            <person name="Sandve S.R."/>
            <person name="Heier L."/>
            <person name="Spannagl M."/>
            <person name="Pfeifer M."/>
            <person name="Jakobsen K.S."/>
            <person name="Wulff B.B."/>
            <person name="Steuernagel B."/>
            <person name="Mayer K.F."/>
            <person name="Olsen O.A."/>
        </authorList>
    </citation>
    <scope>NUCLEOTIDE SEQUENCE [LARGE SCALE GENOMIC DNA]</scope>
    <source>
        <strain evidence="2">cv. AL8/78</strain>
    </source>
</reference>
<reference evidence="1" key="5">
    <citation type="journal article" date="2021" name="G3 (Bethesda)">
        <title>Aegilops tauschii genome assembly Aet v5.0 features greater sequence contiguity and improved annotation.</title>
        <authorList>
            <person name="Wang L."/>
            <person name="Zhu T."/>
            <person name="Rodriguez J.C."/>
            <person name="Deal K.R."/>
            <person name="Dubcovsky J."/>
            <person name="McGuire P.E."/>
            <person name="Lux T."/>
            <person name="Spannagl M."/>
            <person name="Mayer K.F.X."/>
            <person name="Baldrich P."/>
            <person name="Meyers B.C."/>
            <person name="Huo N."/>
            <person name="Gu Y.Q."/>
            <person name="Zhou H."/>
            <person name="Devos K.M."/>
            <person name="Bennetzen J.L."/>
            <person name="Unver T."/>
            <person name="Budak H."/>
            <person name="Gulick P.J."/>
            <person name="Galiba G."/>
            <person name="Kalapos B."/>
            <person name="Nelson D.R."/>
            <person name="Li P."/>
            <person name="You F.M."/>
            <person name="Luo M.C."/>
            <person name="Dvorak J."/>
        </authorList>
    </citation>
    <scope>NUCLEOTIDE SEQUENCE [LARGE SCALE GENOMIC DNA]</scope>
    <source>
        <strain evidence="1">cv. AL8/78</strain>
    </source>
</reference>
<keyword evidence="2" id="KW-1185">Reference proteome</keyword>
<protein>
    <submittedName>
        <fullName evidence="1">Uncharacterized protein</fullName>
    </submittedName>
</protein>
<proteinExistence type="predicted"/>
<sequence length="106" mass="11227">LCSSSWQVHRSGFGDFGSHVNRPSLLPVAAVPNPPTHGCSTPPWRCSSTLGGNGVAARDRDSCNCERPVTSTCCFGKENSACAETAETLNFLKFSTGYSKVISLVC</sequence>